<reference evidence="14" key="1">
    <citation type="submission" date="2009-07" db="EMBL/GenBank/DDBJ databases">
        <title>Complete sequence of Geobacter sp. M21.</title>
        <authorList>
            <consortium name="US DOE Joint Genome Institute"/>
            <person name="Lucas S."/>
            <person name="Copeland A."/>
            <person name="Lapidus A."/>
            <person name="Glavina del Rio T."/>
            <person name="Dalin E."/>
            <person name="Tice H."/>
            <person name="Bruce D."/>
            <person name="Goodwin L."/>
            <person name="Pitluck S."/>
            <person name="Saunders E."/>
            <person name="Brettin T."/>
            <person name="Detter J.C."/>
            <person name="Han C."/>
            <person name="Larimer F."/>
            <person name="Land M."/>
            <person name="Hauser L."/>
            <person name="Kyrpides N."/>
            <person name="Ovchinnikova G."/>
            <person name="Lovley D."/>
        </authorList>
    </citation>
    <scope>NUCLEOTIDE SEQUENCE [LARGE SCALE GENOMIC DNA]</scope>
    <source>
        <strain evidence="14">M21</strain>
    </source>
</reference>
<keyword evidence="4" id="KW-0812">Transmembrane</keyword>
<evidence type="ECO:0000256" key="3">
    <source>
        <dbReference type="ARBA" id="ARBA00022452"/>
    </source>
</evidence>
<dbReference type="SUPFAM" id="SSF103647">
    <property type="entry name" value="TSP type-3 repeat"/>
    <property type="match status" value="1"/>
</dbReference>
<keyword evidence="6" id="KW-0406">Ion transport</keyword>
<keyword evidence="5 12" id="KW-0732">Signal</keyword>
<evidence type="ECO:0000256" key="5">
    <source>
        <dbReference type="ARBA" id="ARBA00022729"/>
    </source>
</evidence>
<dbReference type="InterPro" id="IPR006665">
    <property type="entry name" value="OmpA-like"/>
</dbReference>
<dbReference type="GO" id="GO:0007155">
    <property type="term" value="P:cell adhesion"/>
    <property type="evidence" value="ECO:0007669"/>
    <property type="project" value="InterPro"/>
</dbReference>
<dbReference type="Pfam" id="PF13505">
    <property type="entry name" value="OMP_b-brl"/>
    <property type="match status" value="1"/>
</dbReference>
<dbReference type="CDD" id="cd07185">
    <property type="entry name" value="OmpA_C-like"/>
    <property type="match status" value="1"/>
</dbReference>
<evidence type="ECO:0000256" key="10">
    <source>
        <dbReference type="PROSITE-ProRule" id="PRU00473"/>
    </source>
</evidence>
<dbReference type="Pfam" id="PF00691">
    <property type="entry name" value="OmpA"/>
    <property type="match status" value="1"/>
</dbReference>
<dbReference type="PANTHER" id="PTHR30329:SF21">
    <property type="entry name" value="LIPOPROTEIN YIAD-RELATED"/>
    <property type="match status" value="1"/>
</dbReference>
<evidence type="ECO:0000256" key="11">
    <source>
        <dbReference type="SAM" id="MobiDB-lite"/>
    </source>
</evidence>
<dbReference type="PROSITE" id="PS51123">
    <property type="entry name" value="OMPA_2"/>
    <property type="match status" value="1"/>
</dbReference>
<dbReference type="HOGENOM" id="CLU_031536_2_0_7"/>
<dbReference type="Pfam" id="PF02412">
    <property type="entry name" value="TSP_3"/>
    <property type="match status" value="2"/>
</dbReference>
<dbReference type="GO" id="GO:0046930">
    <property type="term" value="C:pore complex"/>
    <property type="evidence" value="ECO:0007669"/>
    <property type="project" value="UniProtKB-KW"/>
</dbReference>
<dbReference type="SUPFAM" id="SSF103088">
    <property type="entry name" value="OmpA-like"/>
    <property type="match status" value="1"/>
</dbReference>
<keyword evidence="9" id="KW-0998">Cell outer membrane</keyword>
<keyword evidence="7" id="KW-0626">Porin</keyword>
<feature type="region of interest" description="Disordered" evidence="11">
    <location>
        <begin position="323"/>
        <end position="357"/>
    </location>
</feature>
<feature type="compositionally biased region" description="Low complexity" evidence="11">
    <location>
        <begin position="348"/>
        <end position="357"/>
    </location>
</feature>
<dbReference type="eggNOG" id="COG2885">
    <property type="taxonomic scope" value="Bacteria"/>
</dbReference>
<evidence type="ECO:0000259" key="13">
    <source>
        <dbReference type="PROSITE" id="PS51123"/>
    </source>
</evidence>
<dbReference type="PRINTS" id="PR01021">
    <property type="entry name" value="OMPADOMAIN"/>
</dbReference>
<feature type="chain" id="PRO_5002964523" evidence="12">
    <location>
        <begin position="25"/>
        <end position="486"/>
    </location>
</feature>
<dbReference type="PANTHER" id="PTHR30329">
    <property type="entry name" value="STATOR ELEMENT OF FLAGELLAR MOTOR COMPLEX"/>
    <property type="match status" value="1"/>
</dbReference>
<feature type="domain" description="OmpA-like" evidence="13">
    <location>
        <begin position="368"/>
        <end position="484"/>
    </location>
</feature>
<evidence type="ECO:0000256" key="1">
    <source>
        <dbReference type="ARBA" id="ARBA00004571"/>
    </source>
</evidence>
<protein>
    <submittedName>
        <fullName evidence="14">OmpA/MotB domain protein</fullName>
    </submittedName>
</protein>
<dbReference type="InterPro" id="IPR050330">
    <property type="entry name" value="Bact_OuterMem_StrucFunc"/>
</dbReference>
<evidence type="ECO:0000313" key="14">
    <source>
        <dbReference type="EMBL" id="ACT19191.1"/>
    </source>
</evidence>
<dbReference type="InterPro" id="IPR036737">
    <property type="entry name" value="OmpA-like_sf"/>
</dbReference>
<evidence type="ECO:0000256" key="4">
    <source>
        <dbReference type="ARBA" id="ARBA00022692"/>
    </source>
</evidence>
<dbReference type="Gene3D" id="2.40.160.20">
    <property type="match status" value="1"/>
</dbReference>
<dbReference type="AlphaFoldDB" id="C6E3X2"/>
<evidence type="ECO:0000256" key="8">
    <source>
        <dbReference type="ARBA" id="ARBA00023136"/>
    </source>
</evidence>
<dbReference type="KEGG" id="gem:GM21_3164"/>
<feature type="signal peptide" evidence="12">
    <location>
        <begin position="1"/>
        <end position="24"/>
    </location>
</feature>
<evidence type="ECO:0000256" key="6">
    <source>
        <dbReference type="ARBA" id="ARBA00023065"/>
    </source>
</evidence>
<dbReference type="InterPro" id="IPR003367">
    <property type="entry name" value="Thrombospondin_3-like_rpt"/>
</dbReference>
<accession>C6E3X2</accession>
<dbReference type="GO" id="GO:0005509">
    <property type="term" value="F:calcium ion binding"/>
    <property type="evidence" value="ECO:0007669"/>
    <property type="project" value="InterPro"/>
</dbReference>
<proteinExistence type="predicted"/>
<keyword evidence="3" id="KW-1134">Transmembrane beta strand</keyword>
<dbReference type="GO" id="GO:0006811">
    <property type="term" value="P:monoatomic ion transport"/>
    <property type="evidence" value="ECO:0007669"/>
    <property type="project" value="UniProtKB-KW"/>
</dbReference>
<comment type="subcellular location">
    <subcellularLocation>
        <location evidence="1">Cell outer membrane</location>
        <topology evidence="1">Multi-pass membrane protein</topology>
    </subcellularLocation>
</comment>
<keyword evidence="8 10" id="KW-0472">Membrane</keyword>
<keyword evidence="2" id="KW-0813">Transport</keyword>
<dbReference type="InterPro" id="IPR011250">
    <property type="entry name" value="OMP/PagP_B-barrel"/>
</dbReference>
<dbReference type="EMBL" id="CP001661">
    <property type="protein sequence ID" value="ACT19191.1"/>
    <property type="molecule type" value="Genomic_DNA"/>
</dbReference>
<dbReference type="STRING" id="443144.GM21_3164"/>
<name>C6E3X2_GEOSM</name>
<evidence type="ECO:0000256" key="9">
    <source>
        <dbReference type="ARBA" id="ARBA00023237"/>
    </source>
</evidence>
<dbReference type="InterPro" id="IPR028974">
    <property type="entry name" value="TSP_type-3_rpt"/>
</dbReference>
<feature type="region of interest" description="Disordered" evidence="11">
    <location>
        <begin position="194"/>
        <end position="266"/>
    </location>
</feature>
<dbReference type="Gene3D" id="3.30.1330.60">
    <property type="entry name" value="OmpA-like domain"/>
    <property type="match status" value="1"/>
</dbReference>
<dbReference type="SUPFAM" id="SSF56925">
    <property type="entry name" value="OMPA-like"/>
    <property type="match status" value="1"/>
</dbReference>
<evidence type="ECO:0000256" key="12">
    <source>
        <dbReference type="SAM" id="SignalP"/>
    </source>
</evidence>
<dbReference type="GO" id="GO:0015288">
    <property type="term" value="F:porin activity"/>
    <property type="evidence" value="ECO:0007669"/>
    <property type="project" value="UniProtKB-KW"/>
</dbReference>
<dbReference type="InterPro" id="IPR027385">
    <property type="entry name" value="Beta-barrel_OMP"/>
</dbReference>
<gene>
    <name evidence="14" type="ordered locus">GM21_3164</name>
</gene>
<evidence type="ECO:0000256" key="7">
    <source>
        <dbReference type="ARBA" id="ARBA00023114"/>
    </source>
</evidence>
<dbReference type="GO" id="GO:0009279">
    <property type="term" value="C:cell outer membrane"/>
    <property type="evidence" value="ECO:0007669"/>
    <property type="project" value="UniProtKB-SubCell"/>
</dbReference>
<dbReference type="InterPro" id="IPR006664">
    <property type="entry name" value="OMP_bac"/>
</dbReference>
<organism evidence="14">
    <name type="scientific">Geobacter sp. (strain M21)</name>
    <dbReference type="NCBI Taxonomy" id="443144"/>
    <lineage>
        <taxon>Bacteria</taxon>
        <taxon>Pseudomonadati</taxon>
        <taxon>Thermodesulfobacteriota</taxon>
        <taxon>Desulfuromonadia</taxon>
        <taxon>Geobacterales</taxon>
        <taxon>Geobacteraceae</taxon>
        <taxon>Geobacter</taxon>
    </lineage>
</organism>
<evidence type="ECO:0000256" key="2">
    <source>
        <dbReference type="ARBA" id="ARBA00022448"/>
    </source>
</evidence>
<sequence length="486" mass="51422">MSKIVLALVCALIMSITFPCGSSAAPRKKGQPITTGGFSVTPTVGWYNFEGADLFESGPITGLKFGYEHIGKNIADSIGIEGTVNYVSTKLKTGSESASAYLLRLDALYPVLLKDKTAPYIVAGIGDLRTKAGSLSDDSPLFNYGVTVKYFMEEYLVLRADARHLLVYNNINTNNNFELSVGVSYYFGKERKKPAPPLDTDGDGVPNTQDKCPNTRKGLKVDKFGCPTDSDYDGVPEAQDLCPDTSRGVPVDKNGCPESAKVPVSAPVPAPVPAPAAEGVSLPGLPPAGEVAASPLPMNPLHPTPKAAFADMDFLQPVGNLGPLKSAPAKPTVQLPPSVQLPPPVQVPPSESASAPQPIITADPSSVVGKTLVGTVTVLFAVDSSDVSPKYLGQIKKIADLLKANPGSTALVEGHTDNTGALRDNLKLSLRRAENLKRALVRYGVDPRLLAVKGEGSLQPVASNATEQGRQKNRRAVTKVQVQIYR</sequence>